<organism evidence="15 16">
    <name type="scientific">Hondaea fermentalgiana</name>
    <dbReference type="NCBI Taxonomy" id="2315210"/>
    <lineage>
        <taxon>Eukaryota</taxon>
        <taxon>Sar</taxon>
        <taxon>Stramenopiles</taxon>
        <taxon>Bigyra</taxon>
        <taxon>Labyrinthulomycetes</taxon>
        <taxon>Thraustochytrida</taxon>
        <taxon>Thraustochytriidae</taxon>
        <taxon>Hondaea</taxon>
    </lineage>
</organism>
<comment type="subcellular location">
    <subcellularLocation>
        <location evidence="1 9">Nucleus</location>
    </subcellularLocation>
</comment>
<feature type="region of interest" description="Disordered" evidence="10">
    <location>
        <begin position="450"/>
        <end position="473"/>
    </location>
</feature>
<proteinExistence type="inferred from homology"/>
<dbReference type="NCBIfam" id="TIGR00617">
    <property type="entry name" value="rpa1"/>
    <property type="match status" value="1"/>
</dbReference>
<evidence type="ECO:0000259" key="14">
    <source>
        <dbReference type="Pfam" id="PF16900"/>
    </source>
</evidence>
<dbReference type="GO" id="GO:0006281">
    <property type="term" value="P:DNA repair"/>
    <property type="evidence" value="ECO:0007669"/>
    <property type="project" value="InterPro"/>
</dbReference>
<dbReference type="FunFam" id="2.40.50.140:FF:000090">
    <property type="entry name" value="Replication protein A subunit"/>
    <property type="match status" value="1"/>
</dbReference>
<dbReference type="Proteomes" id="UP000241890">
    <property type="component" value="Unassembled WGS sequence"/>
</dbReference>
<evidence type="ECO:0000313" key="16">
    <source>
        <dbReference type="Proteomes" id="UP000241890"/>
    </source>
</evidence>
<evidence type="ECO:0000256" key="1">
    <source>
        <dbReference type="ARBA" id="ARBA00004123"/>
    </source>
</evidence>
<dbReference type="EMBL" id="BEYU01000110">
    <property type="protein sequence ID" value="GBG31935.1"/>
    <property type="molecule type" value="Genomic_DNA"/>
</dbReference>
<feature type="compositionally biased region" description="Low complexity" evidence="10">
    <location>
        <begin position="159"/>
        <end position="191"/>
    </location>
</feature>
<keyword evidence="4 9" id="KW-0479">Metal-binding</keyword>
<evidence type="ECO:0000256" key="7">
    <source>
        <dbReference type="ARBA" id="ARBA00023125"/>
    </source>
</evidence>
<evidence type="ECO:0000256" key="9">
    <source>
        <dbReference type="RuleBase" id="RU364130"/>
    </source>
</evidence>
<keyword evidence="5 9" id="KW-0863">Zinc-finger</keyword>
<dbReference type="InterPro" id="IPR013955">
    <property type="entry name" value="Rep_factor-A_C"/>
</dbReference>
<dbReference type="Pfam" id="PF04057">
    <property type="entry name" value="Rep-A_N"/>
    <property type="match status" value="1"/>
</dbReference>
<dbReference type="FunFam" id="2.40.50.140:FF:000041">
    <property type="entry name" value="Replication protein A subunit"/>
    <property type="match status" value="1"/>
</dbReference>
<dbReference type="OrthoDB" id="1751331at2759"/>
<evidence type="ECO:0000256" key="6">
    <source>
        <dbReference type="ARBA" id="ARBA00022833"/>
    </source>
</evidence>
<dbReference type="GO" id="GO:0006260">
    <property type="term" value="P:DNA replication"/>
    <property type="evidence" value="ECO:0007669"/>
    <property type="project" value="UniProtKB-KW"/>
</dbReference>
<dbReference type="GO" id="GO:0003677">
    <property type="term" value="F:DNA binding"/>
    <property type="evidence" value="ECO:0007669"/>
    <property type="project" value="UniProtKB-KW"/>
</dbReference>
<dbReference type="GO" id="GO:0008270">
    <property type="term" value="F:zinc ion binding"/>
    <property type="evidence" value="ECO:0007669"/>
    <property type="project" value="UniProtKB-KW"/>
</dbReference>
<dbReference type="InterPro" id="IPR047192">
    <property type="entry name" value="Euk_RPA1_DBD_C"/>
</dbReference>
<evidence type="ECO:0000259" key="13">
    <source>
        <dbReference type="Pfam" id="PF08646"/>
    </source>
</evidence>
<dbReference type="CDD" id="cd04476">
    <property type="entry name" value="RPA1_DBD_C"/>
    <property type="match status" value="1"/>
</dbReference>
<dbReference type="CDD" id="cd04475">
    <property type="entry name" value="RPA1_DBD_B"/>
    <property type="match status" value="1"/>
</dbReference>
<reference evidence="15 16" key="1">
    <citation type="submission" date="2017-12" db="EMBL/GenBank/DDBJ databases">
        <title>Sequencing, de novo assembly and annotation of complete genome of a new Thraustochytrid species, strain FCC1311.</title>
        <authorList>
            <person name="Sedici K."/>
            <person name="Godart F."/>
            <person name="Aiese Cigliano R."/>
            <person name="Sanseverino W."/>
            <person name="Barakat M."/>
            <person name="Ortet P."/>
            <person name="Marechal E."/>
            <person name="Cagnac O."/>
            <person name="Amato A."/>
        </authorList>
    </citation>
    <scope>NUCLEOTIDE SEQUENCE [LARGE SCALE GENOMIC DNA]</scope>
</reference>
<feature type="compositionally biased region" description="Polar residues" evidence="10">
    <location>
        <begin position="142"/>
        <end position="158"/>
    </location>
</feature>
<evidence type="ECO:0000259" key="11">
    <source>
        <dbReference type="Pfam" id="PF02721"/>
    </source>
</evidence>
<dbReference type="PANTHER" id="PTHR47165">
    <property type="entry name" value="OS03G0429900 PROTEIN"/>
    <property type="match status" value="1"/>
</dbReference>
<feature type="compositionally biased region" description="Low complexity" evidence="10">
    <location>
        <begin position="115"/>
        <end position="124"/>
    </location>
</feature>
<dbReference type="InterPro" id="IPR007199">
    <property type="entry name" value="Rep_factor-A_N"/>
</dbReference>
<evidence type="ECO:0000259" key="12">
    <source>
        <dbReference type="Pfam" id="PF04057"/>
    </source>
</evidence>
<dbReference type="CDD" id="cd04474">
    <property type="entry name" value="RPA1_DBD_A"/>
    <property type="match status" value="1"/>
</dbReference>
<protein>
    <recommendedName>
        <fullName evidence="9">Replication protein A subunit</fullName>
    </recommendedName>
</protein>
<dbReference type="InParanoid" id="A0A2R5GMT7"/>
<feature type="region of interest" description="Disordered" evidence="10">
    <location>
        <begin position="115"/>
        <end position="198"/>
    </location>
</feature>
<keyword evidence="8 9" id="KW-0539">Nucleus</keyword>
<dbReference type="InterPro" id="IPR003871">
    <property type="entry name" value="RFA1B/D_OB_1st"/>
</dbReference>
<accession>A0A2R5GMT7</accession>
<dbReference type="AlphaFoldDB" id="A0A2R5GMT7"/>
<dbReference type="InterPro" id="IPR004591">
    <property type="entry name" value="Rfa1"/>
</dbReference>
<sequence length="648" mass="71192">MAGMPQLTRGALGKILREEEAPRPMILQVLSLEKLVKGNMDRYKVLVSDGETKTQVMLATQLTDLVAKGDIGELSLIRVEELVANPMQGTVIIILLNVVGVGKANGVLGNPQAPGGAANGGANNTHGAMQNPPPAMRGNNGGQQAPQSLRPQQSGQTRQYANAQPQQQQQQQQQQQRPAQQQSGYRQQSGAIVQQREITTSSGNERILPIRALNMYQSRWVIKGRVVSKSDIRKWDKGPSNQGQLFSLEIMDSEGTDIRATFFREAVTKFYDMLEQNKVFTFSNGRVKLANKDFNTTRNDYELTFGDDAQIQEVADDASIAQVNLESTPIAKIADMPANSTVDVLGVVLDVGEVQEFTSRAGRPLTKCEINVVDMSEATIRVTLWGDRARDFAVKLAAVDKPVVGIKNCKVSEWGGRTLSTGGSSQLIIDPDLPQTPEIRQWFANGGSANATSLSSSGGGGGGGGNRGPKPFKERYTLQGIKDNQLGKGEQPDYVDLKATIQHIPHERMWYEACPEEGNNKKVTQQADGTWFCESTAQTYPSKENRYILRTVLADHTGSVYATCFNDSGQAVMQGKSADEVEEIKNQSEAALEKFVSDCNFRQYYLRLRVKEETYNENTRQKVSVMSLSPVDYVQESKFLLDALEASN</sequence>
<evidence type="ECO:0000256" key="8">
    <source>
        <dbReference type="ARBA" id="ARBA00023242"/>
    </source>
</evidence>
<evidence type="ECO:0000256" key="5">
    <source>
        <dbReference type="ARBA" id="ARBA00022771"/>
    </source>
</evidence>
<evidence type="ECO:0000313" key="15">
    <source>
        <dbReference type="EMBL" id="GBG31935.1"/>
    </source>
</evidence>
<comment type="similarity">
    <text evidence="2 9">Belongs to the replication factor A protein 1 family.</text>
</comment>
<dbReference type="FunCoup" id="A0A2R5GMT7">
    <property type="interactions" value="460"/>
</dbReference>
<dbReference type="SUPFAM" id="SSF50249">
    <property type="entry name" value="Nucleic acid-binding proteins"/>
    <property type="match status" value="4"/>
</dbReference>
<dbReference type="GO" id="GO:0005634">
    <property type="term" value="C:nucleus"/>
    <property type="evidence" value="ECO:0007669"/>
    <property type="project" value="UniProtKB-SubCell"/>
</dbReference>
<feature type="domain" description="Replication factor-A protein 1 N-terminal" evidence="12">
    <location>
        <begin position="7"/>
        <end position="98"/>
    </location>
</feature>
<comment type="caution">
    <text evidence="15">The sequence shown here is derived from an EMBL/GenBank/DDBJ whole genome shotgun (WGS) entry which is preliminary data.</text>
</comment>
<dbReference type="InterPro" id="IPR012340">
    <property type="entry name" value="NA-bd_OB-fold"/>
</dbReference>
<gene>
    <name evidence="15" type="ORF">FCC1311_081602</name>
</gene>
<feature type="domain" description="Replication factor A C-terminal" evidence="13">
    <location>
        <begin position="494"/>
        <end position="640"/>
    </location>
</feature>
<dbReference type="Pfam" id="PF02721">
    <property type="entry name" value="DUF223"/>
    <property type="match status" value="1"/>
</dbReference>
<keyword evidence="7 9" id="KW-0238">DNA-binding</keyword>
<dbReference type="InterPro" id="IPR031657">
    <property type="entry name" value="REPA_OB_2"/>
</dbReference>
<dbReference type="PANTHER" id="PTHR47165:SF4">
    <property type="entry name" value="OS03G0429900 PROTEIN"/>
    <property type="match status" value="1"/>
</dbReference>
<evidence type="ECO:0000256" key="10">
    <source>
        <dbReference type="SAM" id="MobiDB-lite"/>
    </source>
</evidence>
<dbReference type="Pfam" id="PF16900">
    <property type="entry name" value="REPA_OB_2"/>
    <property type="match status" value="1"/>
</dbReference>
<evidence type="ECO:0000256" key="4">
    <source>
        <dbReference type="ARBA" id="ARBA00022723"/>
    </source>
</evidence>
<dbReference type="Gene3D" id="2.40.50.140">
    <property type="entry name" value="Nucleic acid-binding proteins"/>
    <property type="match status" value="4"/>
</dbReference>
<dbReference type="Pfam" id="PF08646">
    <property type="entry name" value="Rep_fac-A_C"/>
    <property type="match status" value="1"/>
</dbReference>
<evidence type="ECO:0000256" key="3">
    <source>
        <dbReference type="ARBA" id="ARBA00022705"/>
    </source>
</evidence>
<keyword evidence="3 9" id="KW-0235">DNA replication</keyword>
<evidence type="ECO:0000256" key="2">
    <source>
        <dbReference type="ARBA" id="ARBA00005690"/>
    </source>
</evidence>
<keyword evidence="6 9" id="KW-0862">Zinc</keyword>
<feature type="domain" description="Replication protein A 70 kDa DNA-binding subunit B/D first OB fold" evidence="11">
    <location>
        <begin position="210"/>
        <end position="312"/>
    </location>
</feature>
<feature type="domain" description="Replication protein A OB" evidence="14">
    <location>
        <begin position="330"/>
        <end position="430"/>
    </location>
</feature>
<feature type="compositionally biased region" description="Gly residues" evidence="10">
    <location>
        <begin position="457"/>
        <end position="467"/>
    </location>
</feature>
<name>A0A2R5GMT7_9STRA</name>
<keyword evidence="16" id="KW-1185">Reference proteome</keyword>
<dbReference type="GO" id="GO:0006310">
    <property type="term" value="P:DNA recombination"/>
    <property type="evidence" value="ECO:0007669"/>
    <property type="project" value="InterPro"/>
</dbReference>
<dbReference type="FunFam" id="2.40.50.140:FF:000064">
    <property type="entry name" value="Replication protein A subunit"/>
    <property type="match status" value="1"/>
</dbReference>